<dbReference type="EMBL" id="CP032093">
    <property type="protein sequence ID" value="AXY00936.1"/>
    <property type="molecule type" value="Genomic_DNA"/>
</dbReference>
<dbReference type="Proteomes" id="UP000262832">
    <property type="component" value="Chromosome I"/>
</dbReference>
<name>A0ABM6YTJ7_9VIBR</name>
<gene>
    <name evidence="1" type="ORF">D1115_06540</name>
</gene>
<evidence type="ECO:0000313" key="1">
    <source>
        <dbReference type="EMBL" id="AXY00936.1"/>
    </source>
</evidence>
<proteinExistence type="predicted"/>
<evidence type="ECO:0000313" key="2">
    <source>
        <dbReference type="Proteomes" id="UP000262832"/>
    </source>
</evidence>
<keyword evidence="2" id="KW-1185">Reference proteome</keyword>
<reference evidence="1 2" key="1">
    <citation type="submission" date="2018-08" db="EMBL/GenBank/DDBJ databases">
        <title>Genomic taxonomy of the Vibrionaceae family.</title>
        <authorList>
            <person name="Gomez-Gil B."/>
            <person name="Tanaka M."/>
            <person name="Sawabe T."/>
            <person name="Enciso-Ibarra K."/>
        </authorList>
    </citation>
    <scope>NUCLEOTIDE SEQUENCE [LARGE SCALE GENOMIC DNA]</scope>
    <source>
        <strain evidence="1 2">CAIM 1831</strain>
    </source>
</reference>
<sequence length="224" mass="25466">MTETQITLAIPLSDFYAALGTTKSELSRGEMSAVELVLQKSLGRALIDLKYRIQDGTTLVLLLDTRKLPETIDSLDSLIEHIYEWKDHMIDVTSECSETHRYAEKRRARAGLKNLSRIGDIVAKQYYEELNLCYKEREAIVFHCITRIELIYDSEQSHRLLAIRFTYEGQQIQCAVTQMQNQDAAPILDAFCQGAFHHLTVHAIADITKLGCYLNVTLVALEQG</sequence>
<accession>A0ABM6YTJ7</accession>
<organism evidence="1 2">
    <name type="scientific">Vibrio alfacsensis</name>
    <dbReference type="NCBI Taxonomy" id="1074311"/>
    <lineage>
        <taxon>Bacteria</taxon>
        <taxon>Pseudomonadati</taxon>
        <taxon>Pseudomonadota</taxon>
        <taxon>Gammaproteobacteria</taxon>
        <taxon>Vibrionales</taxon>
        <taxon>Vibrionaceae</taxon>
        <taxon>Vibrio</taxon>
    </lineage>
</organism>
<dbReference type="RefSeq" id="WP_128810768.1">
    <property type="nucleotide sequence ID" value="NZ_CP032093.1"/>
</dbReference>
<protein>
    <submittedName>
        <fullName evidence="1">Uncharacterized protein</fullName>
    </submittedName>
</protein>